<sequence>MATMVLTRTEGSLTTEIPRNGMVIEETPAFTAIAPRGRQYIPSSQRTAVSPEGVTVTDPL</sequence>
<dbReference type="Proteomes" id="UP000054166">
    <property type="component" value="Unassembled WGS sequence"/>
</dbReference>
<gene>
    <name evidence="1" type="ORF">PILCRDRAFT_815520</name>
</gene>
<organism evidence="1 2">
    <name type="scientific">Piloderma croceum (strain F 1598)</name>
    <dbReference type="NCBI Taxonomy" id="765440"/>
    <lineage>
        <taxon>Eukaryota</taxon>
        <taxon>Fungi</taxon>
        <taxon>Dikarya</taxon>
        <taxon>Basidiomycota</taxon>
        <taxon>Agaricomycotina</taxon>
        <taxon>Agaricomycetes</taxon>
        <taxon>Agaricomycetidae</taxon>
        <taxon>Atheliales</taxon>
        <taxon>Atheliaceae</taxon>
        <taxon>Piloderma</taxon>
    </lineage>
</organism>
<evidence type="ECO:0000313" key="2">
    <source>
        <dbReference type="Proteomes" id="UP000054166"/>
    </source>
</evidence>
<reference evidence="2" key="2">
    <citation type="submission" date="2015-01" db="EMBL/GenBank/DDBJ databases">
        <title>Evolutionary Origins and Diversification of the Mycorrhizal Mutualists.</title>
        <authorList>
            <consortium name="DOE Joint Genome Institute"/>
            <consortium name="Mycorrhizal Genomics Consortium"/>
            <person name="Kohler A."/>
            <person name="Kuo A."/>
            <person name="Nagy L.G."/>
            <person name="Floudas D."/>
            <person name="Copeland A."/>
            <person name="Barry K.W."/>
            <person name="Cichocki N."/>
            <person name="Veneault-Fourrey C."/>
            <person name="LaButti K."/>
            <person name="Lindquist E.A."/>
            <person name="Lipzen A."/>
            <person name="Lundell T."/>
            <person name="Morin E."/>
            <person name="Murat C."/>
            <person name="Riley R."/>
            <person name="Ohm R."/>
            <person name="Sun H."/>
            <person name="Tunlid A."/>
            <person name="Henrissat B."/>
            <person name="Grigoriev I.V."/>
            <person name="Hibbett D.S."/>
            <person name="Martin F."/>
        </authorList>
    </citation>
    <scope>NUCLEOTIDE SEQUENCE [LARGE SCALE GENOMIC DNA]</scope>
    <source>
        <strain evidence="2">F 1598</strain>
    </source>
</reference>
<evidence type="ECO:0000313" key="1">
    <source>
        <dbReference type="EMBL" id="KIM87063.1"/>
    </source>
</evidence>
<reference evidence="1 2" key="1">
    <citation type="submission" date="2014-04" db="EMBL/GenBank/DDBJ databases">
        <authorList>
            <consortium name="DOE Joint Genome Institute"/>
            <person name="Kuo A."/>
            <person name="Tarkka M."/>
            <person name="Buscot F."/>
            <person name="Kohler A."/>
            <person name="Nagy L.G."/>
            <person name="Floudas D."/>
            <person name="Copeland A."/>
            <person name="Barry K.W."/>
            <person name="Cichocki N."/>
            <person name="Veneault-Fourrey C."/>
            <person name="LaButti K."/>
            <person name="Lindquist E.A."/>
            <person name="Lipzen A."/>
            <person name="Lundell T."/>
            <person name="Morin E."/>
            <person name="Murat C."/>
            <person name="Sun H."/>
            <person name="Tunlid A."/>
            <person name="Henrissat B."/>
            <person name="Grigoriev I.V."/>
            <person name="Hibbett D.S."/>
            <person name="Martin F."/>
            <person name="Nordberg H.P."/>
            <person name="Cantor M.N."/>
            <person name="Hua S.X."/>
        </authorList>
    </citation>
    <scope>NUCLEOTIDE SEQUENCE [LARGE SCALE GENOMIC DNA]</scope>
    <source>
        <strain evidence="1 2">F 1598</strain>
    </source>
</reference>
<dbReference type="HOGENOM" id="CLU_2942589_0_0_1"/>
<protein>
    <submittedName>
        <fullName evidence="1">Uncharacterized protein</fullName>
    </submittedName>
</protein>
<keyword evidence="2" id="KW-1185">Reference proteome</keyword>
<proteinExistence type="predicted"/>
<name>A0A0C3BKU0_PILCF</name>
<accession>A0A0C3BKU0</accession>
<dbReference type="AlphaFoldDB" id="A0A0C3BKU0"/>
<dbReference type="InParanoid" id="A0A0C3BKU0"/>
<dbReference type="EMBL" id="KN832980">
    <property type="protein sequence ID" value="KIM87063.1"/>
    <property type="molecule type" value="Genomic_DNA"/>
</dbReference>